<dbReference type="InterPro" id="IPR033910">
    <property type="entry name" value="GluRS_core"/>
</dbReference>
<feature type="domain" description="Glutamyl/glutaminyl-tRNA synthetase class Ib catalytic" evidence="9">
    <location>
        <begin position="12"/>
        <end position="112"/>
    </location>
</feature>
<dbReference type="SUPFAM" id="SSF48163">
    <property type="entry name" value="An anticodon-binding domain of class I aminoacyl-tRNA synthetases"/>
    <property type="match status" value="1"/>
</dbReference>
<dbReference type="Pfam" id="PF19269">
    <property type="entry name" value="Anticodon_2"/>
    <property type="match status" value="1"/>
</dbReference>
<dbReference type="GO" id="GO:0005829">
    <property type="term" value="C:cytosol"/>
    <property type="evidence" value="ECO:0007669"/>
    <property type="project" value="TreeGrafter"/>
</dbReference>
<dbReference type="Proteomes" id="UP000177276">
    <property type="component" value="Unassembled WGS sequence"/>
</dbReference>
<feature type="binding site" evidence="7">
    <location>
        <position position="222"/>
    </location>
    <ligand>
        <name>ATP</name>
        <dbReference type="ChEBI" id="CHEBI:30616"/>
    </ligand>
</feature>
<dbReference type="GO" id="GO:0008270">
    <property type="term" value="F:zinc ion binding"/>
    <property type="evidence" value="ECO:0007669"/>
    <property type="project" value="InterPro"/>
</dbReference>
<evidence type="ECO:0000313" key="11">
    <source>
        <dbReference type="EMBL" id="OHB12023.1"/>
    </source>
</evidence>
<dbReference type="Gene3D" id="3.40.50.620">
    <property type="entry name" value="HUPs"/>
    <property type="match status" value="2"/>
</dbReference>
<dbReference type="GO" id="GO:0006424">
    <property type="term" value="P:glutamyl-tRNA aminoacylation"/>
    <property type="evidence" value="ECO:0007669"/>
    <property type="project" value="UniProtKB-UniRule"/>
</dbReference>
<keyword evidence="6 7" id="KW-0030">Aminoacyl-tRNA synthetase</keyword>
<comment type="caution">
    <text evidence="7">Lacks conserved residue(s) required for the propagation of feature annotation.</text>
</comment>
<dbReference type="InterPro" id="IPR020058">
    <property type="entry name" value="Glu/Gln-tRNA-synth_Ib_cat-dom"/>
</dbReference>
<evidence type="ECO:0000256" key="5">
    <source>
        <dbReference type="ARBA" id="ARBA00022917"/>
    </source>
</evidence>
<evidence type="ECO:0000256" key="7">
    <source>
        <dbReference type="HAMAP-Rule" id="MF_00022"/>
    </source>
</evidence>
<dbReference type="SUPFAM" id="SSF52374">
    <property type="entry name" value="Nucleotidylyl transferase"/>
    <property type="match status" value="1"/>
</dbReference>
<dbReference type="InterPro" id="IPR004527">
    <property type="entry name" value="Glu-tRNA-ligase_bac/mito"/>
</dbReference>
<dbReference type="PANTHER" id="PTHR43311">
    <property type="entry name" value="GLUTAMATE--TRNA LIGASE"/>
    <property type="match status" value="1"/>
</dbReference>
<keyword evidence="7" id="KW-0963">Cytoplasm</keyword>
<evidence type="ECO:0000256" key="1">
    <source>
        <dbReference type="ARBA" id="ARBA00007894"/>
    </source>
</evidence>
<comment type="catalytic activity">
    <reaction evidence="7">
        <text>tRNA(Glu) + L-glutamate + ATP = L-glutamyl-tRNA(Glu) + AMP + diphosphate</text>
        <dbReference type="Rhea" id="RHEA:23540"/>
        <dbReference type="Rhea" id="RHEA-COMP:9663"/>
        <dbReference type="Rhea" id="RHEA-COMP:9680"/>
        <dbReference type="ChEBI" id="CHEBI:29985"/>
        <dbReference type="ChEBI" id="CHEBI:30616"/>
        <dbReference type="ChEBI" id="CHEBI:33019"/>
        <dbReference type="ChEBI" id="CHEBI:78442"/>
        <dbReference type="ChEBI" id="CHEBI:78520"/>
        <dbReference type="ChEBI" id="CHEBI:456215"/>
        <dbReference type="EC" id="6.1.1.17"/>
    </reaction>
</comment>
<sequence length="459" mass="53449">MSENKKKANNKKVVVRFPPSPTGPFHIGNARTFLFNYLFAKQNNGQIVFRLEDTDKERSREEYAKDIAGGLKWLGIEPDFSTTVKQSERTEIYKKYLEKLINEGKAYLSKEETTEEGRRAEVIRFKNPNKKITFNDLIRDDIEFDTTELKDFVIAKSLEEPIYHLAVVIDDYEMGVTHVIRGDDGISNTPRQILIQEAIGAPRPIYAHVPLMLAPDGTKLSKRKHGEQVSVSFYRNAGYIPEAMINFLAMVGWNPGTDQEIFSMEELLKIFDIKKVQKKGGVFNIEKLDWLNREYILNLPDEEKVSNFLRQLTDSKTKWKDSEKTKDKIFMEKLLKIILDRIHKWGEVKEMLEAGEYDYLFERPILDNDKILWKKESKEKVISIMKKILSIMKKEENNYNEIKKNIWNLAEKEGKGDVLWPLRYTLSGREKSPDPFTLIDILGVKESKERIEKAVEALK</sequence>
<dbReference type="InterPro" id="IPR020751">
    <property type="entry name" value="aa-tRNA-synth_I_codon-bd_sub2"/>
</dbReference>
<dbReference type="CDD" id="cd00808">
    <property type="entry name" value="GluRS_core"/>
    <property type="match status" value="1"/>
</dbReference>
<evidence type="ECO:0000256" key="3">
    <source>
        <dbReference type="ARBA" id="ARBA00022741"/>
    </source>
</evidence>
<comment type="function">
    <text evidence="7">Catalyzes the attachment of glutamate to tRNA(Glu) in a two-step reaction: glutamate is first activated by ATP to form Glu-AMP and then transferred to the acceptor end of tRNA(Glu).</text>
</comment>
<reference evidence="11 12" key="1">
    <citation type="journal article" date="2016" name="Nat. Commun.">
        <title>Thousands of microbial genomes shed light on interconnected biogeochemical processes in an aquifer system.</title>
        <authorList>
            <person name="Anantharaman K."/>
            <person name="Brown C.T."/>
            <person name="Hug L.A."/>
            <person name="Sharon I."/>
            <person name="Castelle C.J."/>
            <person name="Probst A.J."/>
            <person name="Thomas B.C."/>
            <person name="Singh A."/>
            <person name="Wilkins M.J."/>
            <person name="Karaoz U."/>
            <person name="Brodie E.L."/>
            <person name="Williams K.H."/>
            <person name="Hubbard S.S."/>
            <person name="Banfield J.F."/>
        </authorList>
    </citation>
    <scope>NUCLEOTIDE SEQUENCE [LARGE SCALE GENOMIC DNA]</scope>
</reference>
<dbReference type="EC" id="6.1.1.17" evidence="7"/>
<evidence type="ECO:0000256" key="6">
    <source>
        <dbReference type="ARBA" id="ARBA00023146"/>
    </source>
</evidence>
<feature type="short sequence motif" description="'HIGH' region" evidence="7">
    <location>
        <begin position="19"/>
        <end position="29"/>
    </location>
</feature>
<keyword evidence="3 7" id="KW-0547">Nucleotide-binding</keyword>
<keyword evidence="5 7" id="KW-0648">Protein biosynthesis</keyword>
<dbReference type="GO" id="GO:0005524">
    <property type="term" value="F:ATP binding"/>
    <property type="evidence" value="ECO:0007669"/>
    <property type="project" value="UniProtKB-UniRule"/>
</dbReference>
<feature type="domain" description="Aminoacyl-tRNA synthetase class I anticodon-binding" evidence="10">
    <location>
        <begin position="320"/>
        <end position="454"/>
    </location>
</feature>
<comment type="subunit">
    <text evidence="7">Monomer.</text>
</comment>
<organism evidence="11 12">
    <name type="scientific">Candidatus Zambryskibacteria bacterium RIFCSPLOWO2_12_FULL_39_16</name>
    <dbReference type="NCBI Taxonomy" id="1802775"/>
    <lineage>
        <taxon>Bacteria</taxon>
        <taxon>Candidatus Zambryskiibacteriota</taxon>
    </lineage>
</organism>
<comment type="caution">
    <text evidence="11">The sequence shown here is derived from an EMBL/GenBank/DDBJ whole genome shotgun (WGS) entry which is preliminary data.</text>
</comment>
<dbReference type="InterPro" id="IPR001412">
    <property type="entry name" value="aa-tRNA-synth_I_CS"/>
</dbReference>
<keyword evidence="2 7" id="KW-0436">Ligase</keyword>
<evidence type="ECO:0000256" key="2">
    <source>
        <dbReference type="ARBA" id="ARBA00022598"/>
    </source>
</evidence>
<dbReference type="GO" id="GO:0004818">
    <property type="term" value="F:glutamate-tRNA ligase activity"/>
    <property type="evidence" value="ECO:0007669"/>
    <property type="project" value="UniProtKB-UniRule"/>
</dbReference>
<dbReference type="InterPro" id="IPR000924">
    <property type="entry name" value="Glu/Gln-tRNA-synth"/>
</dbReference>
<dbReference type="GO" id="GO:0000049">
    <property type="term" value="F:tRNA binding"/>
    <property type="evidence" value="ECO:0007669"/>
    <property type="project" value="InterPro"/>
</dbReference>
<keyword evidence="8" id="KW-0175">Coiled coil</keyword>
<feature type="short sequence motif" description="'KMSKS' region" evidence="7">
    <location>
        <begin position="219"/>
        <end position="223"/>
    </location>
</feature>
<dbReference type="PROSITE" id="PS00178">
    <property type="entry name" value="AA_TRNA_LIGASE_I"/>
    <property type="match status" value="1"/>
</dbReference>
<dbReference type="PRINTS" id="PR00987">
    <property type="entry name" value="TRNASYNTHGLU"/>
</dbReference>
<dbReference type="AlphaFoldDB" id="A0A1G2URM9"/>
<evidence type="ECO:0000256" key="4">
    <source>
        <dbReference type="ARBA" id="ARBA00022840"/>
    </source>
</evidence>
<dbReference type="InterPro" id="IPR008925">
    <property type="entry name" value="aa_tRNA-synth_I_cd-bd_sf"/>
</dbReference>
<dbReference type="Gene3D" id="1.10.10.350">
    <property type="match status" value="1"/>
</dbReference>
<evidence type="ECO:0000259" key="10">
    <source>
        <dbReference type="Pfam" id="PF19269"/>
    </source>
</evidence>
<gene>
    <name evidence="7" type="primary">gltX</name>
    <name evidence="11" type="ORF">A3G46_00800</name>
</gene>
<evidence type="ECO:0000256" key="8">
    <source>
        <dbReference type="SAM" id="Coils"/>
    </source>
</evidence>
<dbReference type="Pfam" id="PF00749">
    <property type="entry name" value="tRNA-synt_1c"/>
    <property type="match status" value="2"/>
</dbReference>
<dbReference type="EMBL" id="MHWS01000018">
    <property type="protein sequence ID" value="OHB12023.1"/>
    <property type="molecule type" value="Genomic_DNA"/>
</dbReference>
<keyword evidence="4 7" id="KW-0067">ATP-binding</keyword>
<proteinExistence type="inferred from homology"/>
<dbReference type="InterPro" id="IPR045462">
    <property type="entry name" value="aa-tRNA-synth_I_cd-bd"/>
</dbReference>
<comment type="similarity">
    <text evidence="1 7">Belongs to the class-I aminoacyl-tRNA synthetase family. Glutamate--tRNA ligase type 1 subfamily.</text>
</comment>
<evidence type="ECO:0000259" key="9">
    <source>
        <dbReference type="Pfam" id="PF00749"/>
    </source>
</evidence>
<feature type="coiled-coil region" evidence="8">
    <location>
        <begin position="385"/>
        <end position="412"/>
    </location>
</feature>
<evidence type="ECO:0000313" key="12">
    <source>
        <dbReference type="Proteomes" id="UP000177276"/>
    </source>
</evidence>
<protein>
    <recommendedName>
        <fullName evidence="7">Glutamate--tRNA ligase</fullName>
        <ecNumber evidence="7">6.1.1.17</ecNumber>
    </recommendedName>
    <alternativeName>
        <fullName evidence="7">Glutamyl-tRNA synthetase</fullName>
        <shortName evidence="7">GluRS</shortName>
    </alternativeName>
</protein>
<accession>A0A1G2URM9</accession>
<dbReference type="PANTHER" id="PTHR43311:SF2">
    <property type="entry name" value="GLUTAMATE--TRNA LIGASE, MITOCHONDRIAL-RELATED"/>
    <property type="match status" value="1"/>
</dbReference>
<feature type="domain" description="Glutamyl/glutaminyl-tRNA synthetase class Ib catalytic" evidence="9">
    <location>
        <begin position="115"/>
        <end position="290"/>
    </location>
</feature>
<dbReference type="NCBIfam" id="TIGR00464">
    <property type="entry name" value="gltX_bact"/>
    <property type="match status" value="1"/>
</dbReference>
<name>A0A1G2URM9_9BACT</name>
<dbReference type="InterPro" id="IPR014729">
    <property type="entry name" value="Rossmann-like_a/b/a_fold"/>
</dbReference>
<dbReference type="HAMAP" id="MF_00022">
    <property type="entry name" value="Glu_tRNA_synth_type1"/>
    <property type="match status" value="1"/>
</dbReference>
<dbReference type="InterPro" id="IPR049940">
    <property type="entry name" value="GluQ/Sye"/>
</dbReference>
<comment type="subcellular location">
    <subcellularLocation>
        <location evidence="7">Cytoplasm</location>
    </subcellularLocation>
</comment>